<keyword evidence="2" id="KW-1185">Reference proteome</keyword>
<organism evidence="1 2">
    <name type="scientific">Lasiodiplodia mahajangana</name>
    <dbReference type="NCBI Taxonomy" id="1108764"/>
    <lineage>
        <taxon>Eukaryota</taxon>
        <taxon>Fungi</taxon>
        <taxon>Dikarya</taxon>
        <taxon>Ascomycota</taxon>
        <taxon>Pezizomycotina</taxon>
        <taxon>Dothideomycetes</taxon>
        <taxon>Dothideomycetes incertae sedis</taxon>
        <taxon>Botryosphaeriales</taxon>
        <taxon>Botryosphaeriaceae</taxon>
        <taxon>Lasiodiplodia</taxon>
    </lineage>
</organism>
<gene>
    <name evidence="1" type="ORF">O1611_g9861</name>
</gene>
<proteinExistence type="predicted"/>
<evidence type="ECO:0000313" key="1">
    <source>
        <dbReference type="EMBL" id="KAJ8122354.1"/>
    </source>
</evidence>
<dbReference type="Proteomes" id="UP001153332">
    <property type="component" value="Unassembled WGS sequence"/>
</dbReference>
<name>A0ACC2J4I0_9PEZI</name>
<reference evidence="1" key="1">
    <citation type="submission" date="2022-12" db="EMBL/GenBank/DDBJ databases">
        <title>Genome Sequence of Lasiodiplodia mahajangana.</title>
        <authorList>
            <person name="Buettner E."/>
        </authorList>
    </citation>
    <scope>NUCLEOTIDE SEQUENCE</scope>
    <source>
        <strain evidence="1">VT137</strain>
    </source>
</reference>
<dbReference type="EMBL" id="JAPUUL010003584">
    <property type="protein sequence ID" value="KAJ8122354.1"/>
    <property type="molecule type" value="Genomic_DNA"/>
</dbReference>
<evidence type="ECO:0000313" key="2">
    <source>
        <dbReference type="Proteomes" id="UP001153332"/>
    </source>
</evidence>
<comment type="caution">
    <text evidence="1">The sequence shown here is derived from an EMBL/GenBank/DDBJ whole genome shotgun (WGS) entry which is preliminary data.</text>
</comment>
<sequence length="124" mass="13483">MDFDFDPVESGSDIDVYDDEAADNDKSEQLGSDADDDDSSMADLGHDSEQTRSHESSQDSQVLDDDWAGCEDIENRDPDVSIHVDDDAMVDDAGRGVMAPSLDEHEVQSQGSSVPSEYPSNQPL</sequence>
<accession>A0ACC2J4I0</accession>
<protein>
    <submittedName>
        <fullName evidence="1">Uncharacterized protein</fullName>
    </submittedName>
</protein>